<evidence type="ECO:0000256" key="1">
    <source>
        <dbReference type="ARBA" id="ARBA00006432"/>
    </source>
</evidence>
<evidence type="ECO:0008006" key="7">
    <source>
        <dbReference type="Google" id="ProtNLM"/>
    </source>
</evidence>
<dbReference type="CDD" id="cd04433">
    <property type="entry name" value="AFD_class_I"/>
    <property type="match status" value="1"/>
</dbReference>
<dbReference type="InterPro" id="IPR025110">
    <property type="entry name" value="AMP-bd_C"/>
</dbReference>
<dbReference type="AlphaFoldDB" id="A0A1Z2KUZ6"/>
<dbReference type="Gene3D" id="3.30.300.30">
    <property type="match status" value="1"/>
</dbReference>
<dbReference type="InterPro" id="IPR000873">
    <property type="entry name" value="AMP-dep_synth/lig_dom"/>
</dbReference>
<dbReference type="InterPro" id="IPR020845">
    <property type="entry name" value="AMP-binding_CS"/>
</dbReference>
<evidence type="ECO:0000313" key="6">
    <source>
        <dbReference type="Proteomes" id="UP000195755"/>
    </source>
</evidence>
<evidence type="ECO:0000259" key="4">
    <source>
        <dbReference type="Pfam" id="PF13193"/>
    </source>
</evidence>
<dbReference type="InterPro" id="IPR042099">
    <property type="entry name" value="ANL_N_sf"/>
</dbReference>
<dbReference type="Pfam" id="PF00501">
    <property type="entry name" value="AMP-binding"/>
    <property type="match status" value="1"/>
</dbReference>
<dbReference type="PANTHER" id="PTHR43201:SF5">
    <property type="entry name" value="MEDIUM-CHAIN ACYL-COA LIGASE ACSF2, MITOCHONDRIAL"/>
    <property type="match status" value="1"/>
</dbReference>
<evidence type="ECO:0000256" key="2">
    <source>
        <dbReference type="ARBA" id="ARBA00022598"/>
    </source>
</evidence>
<dbReference type="InterPro" id="IPR045851">
    <property type="entry name" value="AMP-bd_C_sf"/>
</dbReference>
<evidence type="ECO:0000313" key="5">
    <source>
        <dbReference type="EMBL" id="ARZ65874.1"/>
    </source>
</evidence>
<feature type="domain" description="AMP-binding enzyme C-terminal" evidence="4">
    <location>
        <begin position="391"/>
        <end position="464"/>
    </location>
</feature>
<sequence>MLDMIHRFAHVLARAGIGPGRTVATLHLISPEAVALRLAVQLLGGCYVPLSTRVPVPALVALARTAGATDLVFAPTCDANARAVRDALDPRHVLSLGPADHGQDLLAAAARAPARAVPPGGRETDPALIMCTSGSTGLPKTPVHTFAGLTAQQHMDRWLRRDIPDGPTRRFLHHARDMLSPEVEHVIWTLAAGGSAVLLGDVGPSRVIEALDRERVTHLYCMPRLLEELTAEIGGDPAGAARYPHLRQVEYGSAPADRAIVGEALDAFGPRLVQVYASSETAYVTTLGTDEHTPGLWGSVGKPLPGVTVRIGDEEAGAAGSTDEGDIWVRSPAAMTEYRGNPVLTASSFRGGWFRTGDRGRVDSAGYLRLTGRESNKIIVASGLCVYAHDVEAVLASHPGVRQASVFGVPDARLHETVHAAVVRADGATTGAHELTDYVRNTMGERYTPSDIRFLPELPLTRKGQPDRSALRDAIRRR</sequence>
<dbReference type="GO" id="GO:0031956">
    <property type="term" value="F:medium-chain fatty acid-CoA ligase activity"/>
    <property type="evidence" value="ECO:0007669"/>
    <property type="project" value="TreeGrafter"/>
</dbReference>
<dbReference type="KEGG" id="salj:SMD11_0208"/>
<evidence type="ECO:0000259" key="3">
    <source>
        <dbReference type="Pfam" id="PF00501"/>
    </source>
</evidence>
<gene>
    <name evidence="5" type="ORF">SMD11_0208</name>
</gene>
<feature type="domain" description="AMP-dependent synthetase/ligase" evidence="3">
    <location>
        <begin position="3"/>
        <end position="338"/>
    </location>
</feature>
<dbReference type="PANTHER" id="PTHR43201">
    <property type="entry name" value="ACYL-COA SYNTHETASE"/>
    <property type="match status" value="1"/>
</dbReference>
<dbReference type="Proteomes" id="UP000195755">
    <property type="component" value="Chromosome"/>
</dbReference>
<dbReference type="EMBL" id="CP021744">
    <property type="protein sequence ID" value="ARZ65874.1"/>
    <property type="molecule type" value="Genomic_DNA"/>
</dbReference>
<dbReference type="GO" id="GO:0006631">
    <property type="term" value="P:fatty acid metabolic process"/>
    <property type="evidence" value="ECO:0007669"/>
    <property type="project" value="TreeGrafter"/>
</dbReference>
<comment type="similarity">
    <text evidence="1">Belongs to the ATP-dependent AMP-binding enzyme family.</text>
</comment>
<accession>A0A1Z2KUZ6</accession>
<protein>
    <recommendedName>
        <fullName evidence="7">AMP-dependent synthetase</fullName>
    </recommendedName>
</protein>
<proteinExistence type="inferred from homology"/>
<name>A0A1Z2KUZ6_9ACTN</name>
<dbReference type="SUPFAM" id="SSF56801">
    <property type="entry name" value="Acetyl-CoA synthetase-like"/>
    <property type="match status" value="1"/>
</dbReference>
<reference evidence="5 6" key="1">
    <citation type="submission" date="2017-06" db="EMBL/GenBank/DDBJ databases">
        <title>Streptomyces albireticuli Genome sequencing and assembly.</title>
        <authorList>
            <person name="Wang Y."/>
            <person name="Du B."/>
            <person name="Ding Y."/>
            <person name="Liu H."/>
            <person name="Hou Q."/>
            <person name="Liu K."/>
            <person name="Yao L."/>
            <person name="Wang C."/>
        </authorList>
    </citation>
    <scope>NUCLEOTIDE SEQUENCE [LARGE SCALE GENOMIC DNA]</scope>
    <source>
        <strain evidence="5 6">MDJK11</strain>
    </source>
</reference>
<dbReference type="Pfam" id="PF13193">
    <property type="entry name" value="AMP-binding_C"/>
    <property type="match status" value="1"/>
</dbReference>
<dbReference type="Gene3D" id="3.40.50.12780">
    <property type="entry name" value="N-terminal domain of ligase-like"/>
    <property type="match status" value="1"/>
</dbReference>
<dbReference type="PROSITE" id="PS00455">
    <property type="entry name" value="AMP_BINDING"/>
    <property type="match status" value="1"/>
</dbReference>
<keyword evidence="2" id="KW-0436">Ligase</keyword>
<organism evidence="5 6">
    <name type="scientific">Streptomyces albireticuli</name>
    <dbReference type="NCBI Taxonomy" id="1940"/>
    <lineage>
        <taxon>Bacteria</taxon>
        <taxon>Bacillati</taxon>
        <taxon>Actinomycetota</taxon>
        <taxon>Actinomycetes</taxon>
        <taxon>Kitasatosporales</taxon>
        <taxon>Streptomycetaceae</taxon>
        <taxon>Streptomyces</taxon>
    </lineage>
</organism>